<keyword evidence="7" id="KW-0067">ATP-binding</keyword>
<evidence type="ECO:0000256" key="6">
    <source>
        <dbReference type="ARBA" id="ARBA00022777"/>
    </source>
</evidence>
<evidence type="ECO:0000256" key="7">
    <source>
        <dbReference type="ARBA" id="ARBA00022840"/>
    </source>
</evidence>
<dbReference type="InterPro" id="IPR004358">
    <property type="entry name" value="Sig_transdc_His_kin-like_C"/>
</dbReference>
<dbReference type="InterPro" id="IPR001610">
    <property type="entry name" value="PAC"/>
</dbReference>
<dbReference type="Pfam" id="PF00512">
    <property type="entry name" value="HisKA"/>
    <property type="match status" value="1"/>
</dbReference>
<keyword evidence="3 9" id="KW-0597">Phosphoprotein</keyword>
<dbReference type="SMART" id="SM00448">
    <property type="entry name" value="REC"/>
    <property type="match status" value="1"/>
</dbReference>
<evidence type="ECO:0000259" key="12">
    <source>
        <dbReference type="PROSITE" id="PS50112"/>
    </source>
</evidence>
<dbReference type="PROSITE" id="PS50109">
    <property type="entry name" value="HIS_KIN"/>
    <property type="match status" value="1"/>
</dbReference>
<evidence type="ECO:0000313" key="14">
    <source>
        <dbReference type="EMBL" id="MEC0241911.1"/>
    </source>
</evidence>
<dbReference type="Gene3D" id="3.30.450.20">
    <property type="entry name" value="PAS domain"/>
    <property type="match status" value="2"/>
</dbReference>
<gene>
    <name evidence="14" type="ORF">P4H66_19020</name>
</gene>
<keyword evidence="15" id="KW-1185">Reference proteome</keyword>
<evidence type="ECO:0000259" key="11">
    <source>
        <dbReference type="PROSITE" id="PS50110"/>
    </source>
</evidence>
<dbReference type="PROSITE" id="PS50110">
    <property type="entry name" value="RESPONSE_REGULATORY"/>
    <property type="match status" value="1"/>
</dbReference>
<dbReference type="InterPro" id="IPR000700">
    <property type="entry name" value="PAS-assoc_C"/>
</dbReference>
<dbReference type="Gene3D" id="1.10.287.130">
    <property type="match status" value="1"/>
</dbReference>
<dbReference type="InterPro" id="IPR003594">
    <property type="entry name" value="HATPase_dom"/>
</dbReference>
<evidence type="ECO:0000259" key="13">
    <source>
        <dbReference type="PROSITE" id="PS50113"/>
    </source>
</evidence>
<keyword evidence="5" id="KW-0547">Nucleotide-binding</keyword>
<accession>A0ABU6GQB6</accession>
<dbReference type="SMART" id="SM00091">
    <property type="entry name" value="PAS"/>
    <property type="match status" value="2"/>
</dbReference>
<dbReference type="InterPro" id="IPR011006">
    <property type="entry name" value="CheY-like_superfamily"/>
</dbReference>
<feature type="domain" description="PAS" evidence="12">
    <location>
        <begin position="129"/>
        <end position="208"/>
    </location>
</feature>
<dbReference type="SMART" id="SM00086">
    <property type="entry name" value="PAC"/>
    <property type="match status" value="2"/>
</dbReference>
<reference evidence="14 15" key="1">
    <citation type="submission" date="2023-03" db="EMBL/GenBank/DDBJ databases">
        <title>Bacillus Genome Sequencing.</title>
        <authorList>
            <person name="Dunlap C."/>
        </authorList>
    </citation>
    <scope>NUCLEOTIDE SEQUENCE [LARGE SCALE GENOMIC DNA]</scope>
    <source>
        <strain evidence="14 15">BD-525</strain>
    </source>
</reference>
<dbReference type="NCBIfam" id="TIGR00229">
    <property type="entry name" value="sensory_box"/>
    <property type="match status" value="2"/>
</dbReference>
<dbReference type="InterPro" id="IPR036097">
    <property type="entry name" value="HisK_dim/P_sf"/>
</dbReference>
<proteinExistence type="predicted"/>
<evidence type="ECO:0000256" key="2">
    <source>
        <dbReference type="ARBA" id="ARBA00012438"/>
    </source>
</evidence>
<dbReference type="Pfam" id="PF13426">
    <property type="entry name" value="PAS_9"/>
    <property type="match status" value="1"/>
</dbReference>
<dbReference type="SMART" id="SM00388">
    <property type="entry name" value="HisKA"/>
    <property type="match status" value="1"/>
</dbReference>
<dbReference type="PRINTS" id="PR00344">
    <property type="entry name" value="BCTRLSENSOR"/>
</dbReference>
<evidence type="ECO:0000259" key="10">
    <source>
        <dbReference type="PROSITE" id="PS50109"/>
    </source>
</evidence>
<dbReference type="Pfam" id="PF08447">
    <property type="entry name" value="PAS_3"/>
    <property type="match status" value="1"/>
</dbReference>
<dbReference type="PANTHER" id="PTHR45339">
    <property type="entry name" value="HYBRID SIGNAL TRANSDUCTION HISTIDINE KINASE J"/>
    <property type="match status" value="1"/>
</dbReference>
<dbReference type="InterPro" id="IPR003661">
    <property type="entry name" value="HisK_dim/P_dom"/>
</dbReference>
<dbReference type="SUPFAM" id="SSF55874">
    <property type="entry name" value="ATPase domain of HSP90 chaperone/DNA topoisomerase II/histidine kinase"/>
    <property type="match status" value="1"/>
</dbReference>
<dbReference type="InterPro" id="IPR035965">
    <property type="entry name" value="PAS-like_dom_sf"/>
</dbReference>
<evidence type="ECO:0000256" key="9">
    <source>
        <dbReference type="PROSITE-ProRule" id="PRU00169"/>
    </source>
</evidence>
<dbReference type="Gene3D" id="3.40.50.2300">
    <property type="match status" value="1"/>
</dbReference>
<dbReference type="InterPro" id="IPR036890">
    <property type="entry name" value="HATPase_C_sf"/>
</dbReference>
<dbReference type="CDD" id="cd00082">
    <property type="entry name" value="HisKA"/>
    <property type="match status" value="1"/>
</dbReference>
<feature type="modified residue" description="4-aspartylphosphate" evidence="9">
    <location>
        <position position="564"/>
    </location>
</feature>
<keyword evidence="6" id="KW-0418">Kinase</keyword>
<dbReference type="SUPFAM" id="SSF55785">
    <property type="entry name" value="PYP-like sensor domain (PAS domain)"/>
    <property type="match status" value="2"/>
</dbReference>
<organism evidence="14 15">
    <name type="scientific">Paenibacillus dokdonensis</name>
    <dbReference type="NCBI Taxonomy" id="2567944"/>
    <lineage>
        <taxon>Bacteria</taxon>
        <taxon>Bacillati</taxon>
        <taxon>Bacillota</taxon>
        <taxon>Bacilli</taxon>
        <taxon>Bacillales</taxon>
        <taxon>Paenibacillaceae</taxon>
        <taxon>Paenibacillus</taxon>
    </lineage>
</organism>
<dbReference type="InterPro" id="IPR001789">
    <property type="entry name" value="Sig_transdc_resp-reg_receiver"/>
</dbReference>
<comment type="caution">
    <text evidence="14">The sequence shown here is derived from an EMBL/GenBank/DDBJ whole genome shotgun (WGS) entry which is preliminary data.</text>
</comment>
<evidence type="ECO:0000256" key="3">
    <source>
        <dbReference type="ARBA" id="ARBA00022553"/>
    </source>
</evidence>
<keyword evidence="4" id="KW-0808">Transferase</keyword>
<feature type="domain" description="PAC" evidence="13">
    <location>
        <begin position="83"/>
        <end position="135"/>
    </location>
</feature>
<dbReference type="InterPro" id="IPR000014">
    <property type="entry name" value="PAS"/>
</dbReference>
<dbReference type="Gene3D" id="3.30.565.10">
    <property type="entry name" value="Histidine kinase-like ATPase, C-terminal domain"/>
    <property type="match status" value="1"/>
</dbReference>
<dbReference type="EC" id="2.7.13.3" evidence="2"/>
<dbReference type="InterPro" id="IPR005467">
    <property type="entry name" value="His_kinase_dom"/>
</dbReference>
<evidence type="ECO:0000256" key="1">
    <source>
        <dbReference type="ARBA" id="ARBA00000085"/>
    </source>
</evidence>
<protein>
    <recommendedName>
        <fullName evidence="2">histidine kinase</fullName>
        <ecNumber evidence="2">2.7.13.3</ecNumber>
    </recommendedName>
</protein>
<dbReference type="Pfam" id="PF00072">
    <property type="entry name" value="Response_reg"/>
    <property type="match status" value="1"/>
</dbReference>
<dbReference type="SUPFAM" id="SSF52172">
    <property type="entry name" value="CheY-like"/>
    <property type="match status" value="1"/>
</dbReference>
<dbReference type="InterPro" id="IPR013655">
    <property type="entry name" value="PAS_fold_3"/>
</dbReference>
<feature type="domain" description="PAS" evidence="12">
    <location>
        <begin position="8"/>
        <end position="78"/>
    </location>
</feature>
<dbReference type="CDD" id="cd17546">
    <property type="entry name" value="REC_hyHK_CKI1_RcsC-like"/>
    <property type="match status" value="1"/>
</dbReference>
<name>A0ABU6GQB6_9BACL</name>
<feature type="domain" description="Histidine kinase" evidence="10">
    <location>
        <begin position="271"/>
        <end position="493"/>
    </location>
</feature>
<dbReference type="CDD" id="cd16922">
    <property type="entry name" value="HATPase_EvgS-ArcB-TorS-like"/>
    <property type="match status" value="1"/>
</dbReference>
<dbReference type="RefSeq" id="WP_326089579.1">
    <property type="nucleotide sequence ID" value="NZ_JARLKZ010000014.1"/>
</dbReference>
<dbReference type="CDD" id="cd00130">
    <property type="entry name" value="PAS"/>
    <property type="match status" value="2"/>
</dbReference>
<comment type="catalytic activity">
    <reaction evidence="1">
        <text>ATP + protein L-histidine = ADP + protein N-phospho-L-histidine.</text>
        <dbReference type="EC" id="2.7.13.3"/>
    </reaction>
</comment>
<keyword evidence="8" id="KW-0902">Two-component regulatory system</keyword>
<dbReference type="PANTHER" id="PTHR45339:SF1">
    <property type="entry name" value="HYBRID SIGNAL TRANSDUCTION HISTIDINE KINASE J"/>
    <property type="match status" value="1"/>
</dbReference>
<dbReference type="PROSITE" id="PS50113">
    <property type="entry name" value="PAC"/>
    <property type="match status" value="1"/>
</dbReference>
<sequence length="637" mass="71722">MSTIKAEDLSFFQEVYNTAPFGIAMISLDGSWMKVNPAICRIIGYPESELLQQRFQDLIHPNDLEHNLTLYRTMLKDQADGMAETETRYIRKNGDIVWASVYGTVMLDPAGNPQAYLIQLNDITKNKLAESKLQETVERYTSLKRYNHDAVISLDLEGNIVNGNTMAEKMTGCCVNEMAGKKIARFIGEDNQRKLLMESLTNPSVEKHIDKIYHKDGHSVEVLTSIAPIYVNGRNVGFYIIAKDVTEQRQLLVAKEFAESTNKAKSEFLAVMSHEIRTPMNGVIGMTDLLETTTELDDEQKEYVKIIRQSGETLLGIINDILDFSKVESGKTELQEELFDVRKCVEETFDVLLARAHEKKLEMNLEIQDDVPLVMIGDAKRLKQILMNLIGNAVKFTFAGGISARVRKLSERNRTIRLEFTIKDTGIGIPTSKLDYIFEPFSQVNNFMTRNHEGTGLGLAITKRLVELMGGRIWVEQDGDPGATFVFTVEMTKENWSFPEDASETMDESDSPYLNILIAEDNEVNQIVLRKMLENLGHQTTIVNNGKDVVHAAQDSQYDLIFMDIQMPGLNGFDATRMIRRTLPKDQCPAIVAVTANALKGDRESCLAAGMDEYISKPVKTQTVMEVIAKLGVTSRR</sequence>
<dbReference type="SUPFAM" id="SSF47384">
    <property type="entry name" value="Homodimeric domain of signal transducing histidine kinase"/>
    <property type="match status" value="1"/>
</dbReference>
<dbReference type="SMART" id="SM00387">
    <property type="entry name" value="HATPase_c"/>
    <property type="match status" value="1"/>
</dbReference>
<evidence type="ECO:0000256" key="4">
    <source>
        <dbReference type="ARBA" id="ARBA00022679"/>
    </source>
</evidence>
<dbReference type="Pfam" id="PF02518">
    <property type="entry name" value="HATPase_c"/>
    <property type="match status" value="1"/>
</dbReference>
<evidence type="ECO:0000313" key="15">
    <source>
        <dbReference type="Proteomes" id="UP001344632"/>
    </source>
</evidence>
<dbReference type="EMBL" id="JARLKZ010000014">
    <property type="protein sequence ID" value="MEC0241911.1"/>
    <property type="molecule type" value="Genomic_DNA"/>
</dbReference>
<feature type="domain" description="Response regulatory" evidence="11">
    <location>
        <begin position="515"/>
        <end position="632"/>
    </location>
</feature>
<evidence type="ECO:0000256" key="8">
    <source>
        <dbReference type="ARBA" id="ARBA00023012"/>
    </source>
</evidence>
<dbReference type="Proteomes" id="UP001344632">
    <property type="component" value="Unassembled WGS sequence"/>
</dbReference>
<dbReference type="PROSITE" id="PS50112">
    <property type="entry name" value="PAS"/>
    <property type="match status" value="2"/>
</dbReference>
<evidence type="ECO:0000256" key="5">
    <source>
        <dbReference type="ARBA" id="ARBA00022741"/>
    </source>
</evidence>